<dbReference type="Proteomes" id="UP000050741">
    <property type="component" value="Unassembled WGS sequence"/>
</dbReference>
<accession>A0A183CPS1</accession>
<reference evidence="3" key="2">
    <citation type="submission" date="2016-06" db="UniProtKB">
        <authorList>
            <consortium name="WormBaseParasite"/>
        </authorList>
    </citation>
    <scope>IDENTIFICATION</scope>
</reference>
<feature type="region of interest" description="Disordered" evidence="1">
    <location>
        <begin position="117"/>
        <end position="170"/>
    </location>
</feature>
<keyword evidence="2" id="KW-1185">Reference proteome</keyword>
<feature type="compositionally biased region" description="Acidic residues" evidence="1">
    <location>
        <begin position="125"/>
        <end position="134"/>
    </location>
</feature>
<evidence type="ECO:0000256" key="1">
    <source>
        <dbReference type="SAM" id="MobiDB-lite"/>
    </source>
</evidence>
<evidence type="ECO:0000313" key="2">
    <source>
        <dbReference type="Proteomes" id="UP000050741"/>
    </source>
</evidence>
<proteinExistence type="predicted"/>
<organism evidence="2 3">
    <name type="scientific">Globodera pallida</name>
    <name type="common">Potato cyst nematode worm</name>
    <name type="synonym">Heterodera pallida</name>
    <dbReference type="NCBI Taxonomy" id="36090"/>
    <lineage>
        <taxon>Eukaryota</taxon>
        <taxon>Metazoa</taxon>
        <taxon>Ecdysozoa</taxon>
        <taxon>Nematoda</taxon>
        <taxon>Chromadorea</taxon>
        <taxon>Rhabditida</taxon>
        <taxon>Tylenchina</taxon>
        <taxon>Tylenchomorpha</taxon>
        <taxon>Tylenchoidea</taxon>
        <taxon>Heteroderidae</taxon>
        <taxon>Heteroderinae</taxon>
        <taxon>Globodera</taxon>
    </lineage>
</organism>
<sequence>GRRPLPSTPGYNIPTTPGYDTGRNPPMQNLGASQGSYPPPNPFLTSDWDTMPNMSMAPGPLQQQQQNWDRQQQRQNTAANASLGQWSNPSTYEAIVKQQKADGYNYGDYDGELILDFEFARPADDTENEDEPEKEDNTTGSDTKPGGERVEKSERPKKKQRKKLKTVVVK</sequence>
<dbReference type="AlphaFoldDB" id="A0A183CPS1"/>
<feature type="compositionally biased region" description="Basic and acidic residues" evidence="1">
    <location>
        <begin position="145"/>
        <end position="154"/>
    </location>
</feature>
<dbReference type="WBParaSite" id="GPLIN_001487900">
    <property type="protein sequence ID" value="GPLIN_001487900"/>
    <property type="gene ID" value="GPLIN_001487900"/>
</dbReference>
<feature type="compositionally biased region" description="Polar residues" evidence="1">
    <location>
        <begin position="26"/>
        <end position="36"/>
    </location>
</feature>
<feature type="compositionally biased region" description="Polar residues" evidence="1">
    <location>
        <begin position="76"/>
        <end position="89"/>
    </location>
</feature>
<feature type="compositionally biased region" description="Basic residues" evidence="1">
    <location>
        <begin position="155"/>
        <end position="170"/>
    </location>
</feature>
<evidence type="ECO:0000313" key="3">
    <source>
        <dbReference type="WBParaSite" id="GPLIN_001487900"/>
    </source>
</evidence>
<feature type="compositionally biased region" description="Low complexity" evidence="1">
    <location>
        <begin position="62"/>
        <end position="75"/>
    </location>
</feature>
<reference evidence="2" key="1">
    <citation type="submission" date="2014-05" db="EMBL/GenBank/DDBJ databases">
        <title>The genome and life-stage specific transcriptomes of Globodera pallida elucidate key aspects of plant parasitism by a cyst nematode.</title>
        <authorList>
            <person name="Cotton J.A."/>
            <person name="Lilley C.J."/>
            <person name="Jones L.M."/>
            <person name="Kikuchi T."/>
            <person name="Reid A.J."/>
            <person name="Thorpe P."/>
            <person name="Tsai I.J."/>
            <person name="Beasley H."/>
            <person name="Blok V."/>
            <person name="Cock P.J.A."/>
            <person name="Van den Akker S.E."/>
            <person name="Holroyd N."/>
            <person name="Hunt M."/>
            <person name="Mantelin S."/>
            <person name="Naghra H."/>
            <person name="Pain A."/>
            <person name="Palomares-Rius J.E."/>
            <person name="Zarowiecki M."/>
            <person name="Berriman M."/>
            <person name="Jones J.T."/>
            <person name="Urwin P.E."/>
        </authorList>
    </citation>
    <scope>NUCLEOTIDE SEQUENCE [LARGE SCALE GENOMIC DNA]</scope>
    <source>
        <strain evidence="2">Lindley</strain>
    </source>
</reference>
<protein>
    <submittedName>
        <fullName evidence="3">Bindin</fullName>
    </submittedName>
</protein>
<feature type="region of interest" description="Disordered" evidence="1">
    <location>
        <begin position="1"/>
        <end position="89"/>
    </location>
</feature>
<name>A0A183CPS1_GLOPA</name>